<organism evidence="1 2">
    <name type="scientific">Eumeta variegata</name>
    <name type="common">Bagworm moth</name>
    <name type="synonym">Eumeta japonica</name>
    <dbReference type="NCBI Taxonomy" id="151549"/>
    <lineage>
        <taxon>Eukaryota</taxon>
        <taxon>Metazoa</taxon>
        <taxon>Ecdysozoa</taxon>
        <taxon>Arthropoda</taxon>
        <taxon>Hexapoda</taxon>
        <taxon>Insecta</taxon>
        <taxon>Pterygota</taxon>
        <taxon>Neoptera</taxon>
        <taxon>Endopterygota</taxon>
        <taxon>Lepidoptera</taxon>
        <taxon>Glossata</taxon>
        <taxon>Ditrysia</taxon>
        <taxon>Tineoidea</taxon>
        <taxon>Psychidae</taxon>
        <taxon>Oiketicinae</taxon>
        <taxon>Eumeta</taxon>
    </lineage>
</organism>
<sequence length="112" mass="12273">MCSPSESRKSRDQHRAHCAFLCPPYAPRVNIATQDDFVGPEFRADVLHAIEVQADGHVSLEVHRHDVNSAVLGFNYGSCDVFAVESLILFDVHIAVQDYGGGFDGSPRGVVF</sequence>
<gene>
    <name evidence="1" type="ORF">EVAR_87743_1</name>
</gene>
<dbReference type="EMBL" id="BGZK01001968">
    <property type="protein sequence ID" value="GBP88971.1"/>
    <property type="molecule type" value="Genomic_DNA"/>
</dbReference>
<dbReference type="Proteomes" id="UP000299102">
    <property type="component" value="Unassembled WGS sequence"/>
</dbReference>
<reference evidence="1 2" key="1">
    <citation type="journal article" date="2019" name="Commun. Biol.">
        <title>The bagworm genome reveals a unique fibroin gene that provides high tensile strength.</title>
        <authorList>
            <person name="Kono N."/>
            <person name="Nakamura H."/>
            <person name="Ohtoshi R."/>
            <person name="Tomita M."/>
            <person name="Numata K."/>
            <person name="Arakawa K."/>
        </authorList>
    </citation>
    <scope>NUCLEOTIDE SEQUENCE [LARGE SCALE GENOMIC DNA]</scope>
</reference>
<dbReference type="AlphaFoldDB" id="A0A4C1ZJD4"/>
<proteinExistence type="predicted"/>
<keyword evidence="2" id="KW-1185">Reference proteome</keyword>
<evidence type="ECO:0000313" key="1">
    <source>
        <dbReference type="EMBL" id="GBP88971.1"/>
    </source>
</evidence>
<comment type="caution">
    <text evidence="1">The sequence shown here is derived from an EMBL/GenBank/DDBJ whole genome shotgun (WGS) entry which is preliminary data.</text>
</comment>
<evidence type="ECO:0000313" key="2">
    <source>
        <dbReference type="Proteomes" id="UP000299102"/>
    </source>
</evidence>
<accession>A0A4C1ZJD4</accession>
<name>A0A4C1ZJD4_EUMVA</name>
<protein>
    <submittedName>
        <fullName evidence="1">Uncharacterized protein</fullName>
    </submittedName>
</protein>